<comment type="caution">
    <text evidence="2">The sequence shown here is derived from an EMBL/GenBank/DDBJ whole genome shotgun (WGS) entry which is preliminary data.</text>
</comment>
<keyword evidence="3" id="KW-1185">Reference proteome</keyword>
<dbReference type="SUPFAM" id="SSF54523">
    <property type="entry name" value="Pili subunits"/>
    <property type="match status" value="1"/>
</dbReference>
<keyword evidence="1" id="KW-1133">Transmembrane helix</keyword>
<dbReference type="EMBL" id="BMXG01000004">
    <property type="protein sequence ID" value="GHB95720.1"/>
    <property type="molecule type" value="Genomic_DNA"/>
</dbReference>
<feature type="transmembrane region" description="Helical" evidence="1">
    <location>
        <begin position="51"/>
        <end position="75"/>
    </location>
</feature>
<evidence type="ECO:0000313" key="2">
    <source>
        <dbReference type="EMBL" id="GHB95720.1"/>
    </source>
</evidence>
<keyword evidence="1" id="KW-0472">Membrane</keyword>
<gene>
    <name evidence="2" type="ORF">GCM10007047_09450</name>
</gene>
<reference evidence="2" key="1">
    <citation type="journal article" date="2014" name="Int. J. Syst. Evol. Microbiol.">
        <title>Complete genome sequence of Corynebacterium casei LMG S-19264T (=DSM 44701T), isolated from a smear-ripened cheese.</title>
        <authorList>
            <consortium name="US DOE Joint Genome Institute (JGI-PGF)"/>
            <person name="Walter F."/>
            <person name="Albersmeier A."/>
            <person name="Kalinowski J."/>
            <person name="Ruckert C."/>
        </authorList>
    </citation>
    <scope>NUCLEOTIDE SEQUENCE</scope>
    <source>
        <strain evidence="2">KCTC 12870</strain>
    </source>
</reference>
<proteinExistence type="predicted"/>
<dbReference type="InterPro" id="IPR012902">
    <property type="entry name" value="N_methyl_site"/>
</dbReference>
<dbReference type="PANTHER" id="PTHR30093">
    <property type="entry name" value="GENERAL SECRETION PATHWAY PROTEIN G"/>
    <property type="match status" value="1"/>
</dbReference>
<dbReference type="InterPro" id="IPR045584">
    <property type="entry name" value="Pilin-like"/>
</dbReference>
<dbReference type="AlphaFoldDB" id="A0A8J3DA48"/>
<name>A0A8J3DA48_9BACT</name>
<reference evidence="2" key="2">
    <citation type="submission" date="2020-09" db="EMBL/GenBank/DDBJ databases">
        <authorList>
            <person name="Sun Q."/>
            <person name="Kim S."/>
        </authorList>
    </citation>
    <scope>NUCLEOTIDE SEQUENCE</scope>
    <source>
        <strain evidence="2">KCTC 12870</strain>
    </source>
</reference>
<keyword evidence="1" id="KW-0812">Transmembrane</keyword>
<protein>
    <recommendedName>
        <fullName evidence="4">Prepilin-type N-terminal cleavage/methylation domain-containing protein</fullName>
    </recommendedName>
</protein>
<evidence type="ECO:0008006" key="4">
    <source>
        <dbReference type="Google" id="ProtNLM"/>
    </source>
</evidence>
<dbReference type="Proteomes" id="UP000642829">
    <property type="component" value="Unassembled WGS sequence"/>
</dbReference>
<evidence type="ECO:0000313" key="3">
    <source>
        <dbReference type="Proteomes" id="UP000642829"/>
    </source>
</evidence>
<dbReference type="NCBIfam" id="TIGR02532">
    <property type="entry name" value="IV_pilin_GFxxxE"/>
    <property type="match status" value="1"/>
</dbReference>
<accession>A0A8J3DA48</accession>
<dbReference type="Pfam" id="PF07963">
    <property type="entry name" value="N_methyl"/>
    <property type="match status" value="1"/>
</dbReference>
<sequence>MQPKGTSINPLFKNSLLCLCGMQEGIQSISEVNRSPYQYAVMLNYRRFSRAFTLIELLTVVAIIGILAALLIPAVGAVRTSAQKSGGVNALRQTGAAINLFTQEHNGTFPGPLWPGQIPIYEPDRDEEDGRLSNFLASYLDVPANATPPYRVEALIPPAFPIDELGSEPRTFVMNTKAENPNSAEIINVWGVHPALAKNDSETVAGNVYQIIDPSRTWAVMDADQQHPDVTGKGWASSTPAKPIHGSVRNTLFFDGHVEAVDVSIGLP</sequence>
<dbReference type="Gene3D" id="3.30.700.10">
    <property type="entry name" value="Glycoprotein, Type 4 Pilin"/>
    <property type="match status" value="1"/>
</dbReference>
<evidence type="ECO:0000256" key="1">
    <source>
        <dbReference type="SAM" id="Phobius"/>
    </source>
</evidence>
<organism evidence="2 3">
    <name type="scientific">Cerasicoccus arenae</name>
    <dbReference type="NCBI Taxonomy" id="424488"/>
    <lineage>
        <taxon>Bacteria</taxon>
        <taxon>Pseudomonadati</taxon>
        <taxon>Verrucomicrobiota</taxon>
        <taxon>Opitutia</taxon>
        <taxon>Puniceicoccales</taxon>
        <taxon>Cerasicoccaceae</taxon>
        <taxon>Cerasicoccus</taxon>
    </lineage>
</organism>
<dbReference type="PANTHER" id="PTHR30093:SF2">
    <property type="entry name" value="TYPE II SECRETION SYSTEM PROTEIN H"/>
    <property type="match status" value="1"/>
</dbReference>